<gene>
    <name evidence="7" type="ORF">JYU29_08900</name>
</gene>
<evidence type="ECO:0000313" key="7">
    <source>
        <dbReference type="EMBL" id="MBS9720803.1"/>
    </source>
</evidence>
<name>A0ABS5RUR9_9HYPH</name>
<dbReference type="InterPro" id="IPR006222">
    <property type="entry name" value="GCVT_N"/>
</dbReference>
<dbReference type="Pfam" id="PF08669">
    <property type="entry name" value="GCV_T_C"/>
    <property type="match status" value="1"/>
</dbReference>
<protein>
    <submittedName>
        <fullName evidence="7">GcvT family protein</fullName>
    </submittedName>
</protein>
<proteinExistence type="inferred from homology"/>
<evidence type="ECO:0000256" key="2">
    <source>
        <dbReference type="ARBA" id="ARBA00023002"/>
    </source>
</evidence>
<evidence type="ECO:0000259" key="6">
    <source>
        <dbReference type="Pfam" id="PF16350"/>
    </source>
</evidence>
<dbReference type="InterPro" id="IPR028896">
    <property type="entry name" value="GcvT/YgfZ/DmdA"/>
</dbReference>
<feature type="domain" description="Aminomethyltransferase C-terminal" evidence="5">
    <location>
        <begin position="804"/>
        <end position="863"/>
    </location>
</feature>
<keyword evidence="8" id="KW-1185">Reference proteome</keyword>
<feature type="domain" description="FAD dependent oxidoreductase" evidence="3">
    <location>
        <begin position="7"/>
        <end position="367"/>
    </location>
</feature>
<dbReference type="Gene3D" id="2.40.30.110">
    <property type="entry name" value="Aminomethyltransferase beta-barrel domains"/>
    <property type="match status" value="1"/>
</dbReference>
<evidence type="ECO:0000256" key="1">
    <source>
        <dbReference type="ARBA" id="ARBA00008609"/>
    </source>
</evidence>
<evidence type="ECO:0000259" key="4">
    <source>
        <dbReference type="Pfam" id="PF01571"/>
    </source>
</evidence>
<comment type="caution">
    <text evidence="7">The sequence shown here is derived from an EMBL/GenBank/DDBJ whole genome shotgun (WGS) entry which is preliminary data.</text>
</comment>
<dbReference type="EMBL" id="JAFMNX010000002">
    <property type="protein sequence ID" value="MBS9720803.1"/>
    <property type="molecule type" value="Genomic_DNA"/>
</dbReference>
<accession>A0ABS5RUR9</accession>
<dbReference type="RefSeq" id="WP_213984461.1">
    <property type="nucleotide sequence ID" value="NZ_JAFMNX010000002.1"/>
</dbReference>
<dbReference type="Pfam" id="PF01571">
    <property type="entry name" value="GCV_T"/>
    <property type="match status" value="1"/>
</dbReference>
<dbReference type="SUPFAM" id="SSF51905">
    <property type="entry name" value="FAD/NAD(P)-binding domain"/>
    <property type="match status" value="1"/>
</dbReference>
<dbReference type="SUPFAM" id="SSF101790">
    <property type="entry name" value="Aminomethyltransferase beta-barrel domain"/>
    <property type="match status" value="1"/>
</dbReference>
<dbReference type="Gene3D" id="3.30.9.10">
    <property type="entry name" value="D-Amino Acid Oxidase, subunit A, domain 2"/>
    <property type="match status" value="1"/>
</dbReference>
<dbReference type="Pfam" id="PF01266">
    <property type="entry name" value="DAO"/>
    <property type="match status" value="1"/>
</dbReference>
<comment type="similarity">
    <text evidence="1">Belongs to the GcvT family.</text>
</comment>
<evidence type="ECO:0000259" key="5">
    <source>
        <dbReference type="Pfam" id="PF08669"/>
    </source>
</evidence>
<sequence>MKSHVKAVVIGGGVVGCSVLYHLARAGWTDVMLIERSELTSGSSWHAAGGFHTLNGDPNVAKLQAYTVQLYKELEEISGQSCGLHLTGGAMVADSPERMDFLRLGHAKGRYLGMDTELITPSEVKAMFPLMDEKNFVGAMWDPVEGHLDPSGTTHAYAKAAQKLGAEIVLRNPVTELTQDADGTWNVVTVNGTVRCEHVVNCGGLWAREVGRMVGVELPLLAMEHMYLLTEDIPEVMEFNKSTGREMIGVMDFKGEIYTRQERNGVLLGTYEKACKPWSPVTTPWDFGHELLQPDIDRIAPSLEVGFRHFPGIEKAGIKQIINGPFTFAPDGNPLVGPVQGLTNFWCACAVMAGFSQGGGVGLALSNWMVNGDPGFDVWGMDVARFGEWATLRYTNAKVRENYSRRFSIRFPNEELPAARPAQTTPLFDDMVAQNAVMGDSWGLETPLWFAPEGTEPKDIVSYRRSNDFKNVGNEVRATRERVGVTEIANFAKYEVSGPGARAFLDHLMTNRMPKPGRIVLTPMLNEFGKLIGDFTIANMGAKAGSVRFMIWGSSAAQKYHMRWFEQRLPGDGSVRIHRFDQTLVGLAIAGPKSQALLANLTDVDVSTSAFRFMDFREMAVGGAPCMVNRISYTGDLGYEIWMQPTYERLVYQAIKEAGEEFGIADFGMRALLSMRLEKNFPTWYRELRPIYGPFEGGMDRFVKLEKNDFIGREAAAKEKAALDAGQPMLRRVSMIVDAVDADVMGDEPIWAKIGDTDYGTVEKPHGYGAPRFDSTGAAMQATAKSPSSETDGDASAVLGLRDGDWRVVGWVTSGGYAHYVQASLAQGYVPAALAENESEDLFEIEILGKRCKARINVEPLFDPAGEKMRG</sequence>
<dbReference type="InterPro" id="IPR036188">
    <property type="entry name" value="FAD/NAD-bd_sf"/>
</dbReference>
<dbReference type="PANTHER" id="PTHR43757">
    <property type="entry name" value="AMINOMETHYLTRANSFERASE"/>
    <property type="match status" value="1"/>
</dbReference>
<dbReference type="Gene3D" id="3.30.1360.120">
    <property type="entry name" value="Probable tRNA modification gtpase trme, domain 1"/>
    <property type="match status" value="1"/>
</dbReference>
<feature type="domain" description="FAD dependent oxidoreductase central" evidence="6">
    <location>
        <begin position="371"/>
        <end position="424"/>
    </location>
</feature>
<dbReference type="Gene3D" id="3.50.50.60">
    <property type="entry name" value="FAD/NAD(P)-binding domain"/>
    <property type="match status" value="1"/>
</dbReference>
<dbReference type="PROSITE" id="PS51257">
    <property type="entry name" value="PROKAR_LIPOPROTEIN"/>
    <property type="match status" value="1"/>
</dbReference>
<dbReference type="Gene3D" id="3.30.70.1400">
    <property type="entry name" value="Aminomethyltransferase beta-barrel domains"/>
    <property type="match status" value="1"/>
</dbReference>
<dbReference type="Pfam" id="PF16350">
    <property type="entry name" value="FAO_M"/>
    <property type="match status" value="1"/>
</dbReference>
<dbReference type="SUPFAM" id="SSF54373">
    <property type="entry name" value="FAD-linked reductases, C-terminal domain"/>
    <property type="match status" value="1"/>
</dbReference>
<evidence type="ECO:0000259" key="3">
    <source>
        <dbReference type="Pfam" id="PF01266"/>
    </source>
</evidence>
<dbReference type="PANTHER" id="PTHR43757:SF2">
    <property type="entry name" value="AMINOMETHYLTRANSFERASE, MITOCHONDRIAL"/>
    <property type="match status" value="1"/>
</dbReference>
<organism evidence="7 8">
    <name type="scientific">Tianweitania aestuarii</name>
    <dbReference type="NCBI Taxonomy" id="2814886"/>
    <lineage>
        <taxon>Bacteria</taxon>
        <taxon>Pseudomonadati</taxon>
        <taxon>Pseudomonadota</taxon>
        <taxon>Alphaproteobacteria</taxon>
        <taxon>Hyphomicrobiales</taxon>
        <taxon>Phyllobacteriaceae</taxon>
        <taxon>Tianweitania</taxon>
    </lineage>
</organism>
<keyword evidence="2" id="KW-0560">Oxidoreductase</keyword>
<reference evidence="7 8" key="1">
    <citation type="submission" date="2021-03" db="EMBL/GenBank/DDBJ databases">
        <title>Tianweitania aestuarii sp. nov., isolated from a tidal flat.</title>
        <authorList>
            <person name="Park S."/>
            <person name="Yoon J.-H."/>
        </authorList>
    </citation>
    <scope>NUCLEOTIDE SEQUENCE [LARGE SCALE GENOMIC DNA]</scope>
    <source>
        <strain evidence="7 8">BSSL-BM11</strain>
    </source>
</reference>
<feature type="domain" description="GCVT N-terminal" evidence="4">
    <location>
        <begin position="428"/>
        <end position="707"/>
    </location>
</feature>
<dbReference type="InterPro" id="IPR027266">
    <property type="entry name" value="TrmE/GcvT-like"/>
</dbReference>
<dbReference type="InterPro" id="IPR013977">
    <property type="entry name" value="GcvT_C"/>
</dbReference>
<dbReference type="InterPro" id="IPR032503">
    <property type="entry name" value="FAO_M"/>
</dbReference>
<dbReference type="SUPFAM" id="SSF103025">
    <property type="entry name" value="Folate-binding domain"/>
    <property type="match status" value="1"/>
</dbReference>
<dbReference type="Proteomes" id="UP001297272">
    <property type="component" value="Unassembled WGS sequence"/>
</dbReference>
<evidence type="ECO:0000313" key="8">
    <source>
        <dbReference type="Proteomes" id="UP001297272"/>
    </source>
</evidence>
<dbReference type="InterPro" id="IPR006076">
    <property type="entry name" value="FAD-dep_OxRdtase"/>
</dbReference>
<dbReference type="InterPro" id="IPR029043">
    <property type="entry name" value="GcvT/YgfZ_C"/>
</dbReference>